<name>A0ABT1UKF6_9GAMM</name>
<sequence length="301" mass="32863">MNIAQLKSYLLESNRWQKVLFGLPVIALVGMLWLDHSGVPVELGQTVYRPDMPRGACQPDLLSGDTGETYGEETENGINYNVRTPKNYDASIAHPLLLVFSPAGANRAKTEKMTGFTLPATRSGFIVAYADHPELSPSTTVELGTIPHAMAKKWCIDEKQVYVTGHSDGGTSAMALAFMTGTRHIPTAIAPSAAGVTYEDLRDRKCPEPLPVMIIHSSKDRLFPGYGQQTAGWWAACNKCEPIPDTIGNGCVAYSGCANGVKTVYCEGDKPHAQWPEQRSDAIINFFLHHHTNMYPAAARQ</sequence>
<proteinExistence type="predicted"/>
<accession>A0ABT1UKF6</accession>
<protein>
    <submittedName>
        <fullName evidence="3">Poly(3-hydroxybutyrate) depolymerase</fullName>
    </submittedName>
</protein>
<evidence type="ECO:0000256" key="2">
    <source>
        <dbReference type="ARBA" id="ARBA00022801"/>
    </source>
</evidence>
<dbReference type="PANTHER" id="PTHR43037:SF5">
    <property type="entry name" value="FERULOYL ESTERASE"/>
    <property type="match status" value="1"/>
</dbReference>
<dbReference type="Gene3D" id="3.40.50.1820">
    <property type="entry name" value="alpha/beta hydrolase"/>
    <property type="match status" value="1"/>
</dbReference>
<keyword evidence="4" id="KW-1185">Reference proteome</keyword>
<keyword evidence="1" id="KW-0732">Signal</keyword>
<dbReference type="InterPro" id="IPR029058">
    <property type="entry name" value="AB_hydrolase_fold"/>
</dbReference>
<reference evidence="3 4" key="1">
    <citation type="submission" date="2022-07" db="EMBL/GenBank/DDBJ databases">
        <title>Methylomonas rivi sp. nov., Methylomonas rosea sp. nov., Methylomonas aureus sp. nov. and Methylomonas subterranea sp. nov., four novel methanotrophs isolated from a freshwater creek and the deep terrestrial subsurface.</title>
        <authorList>
            <person name="Abin C."/>
            <person name="Sankaranarayanan K."/>
            <person name="Garner C."/>
            <person name="Sindelar R."/>
            <person name="Kotary K."/>
            <person name="Garner R."/>
            <person name="Barclay S."/>
            <person name="Lawson P."/>
            <person name="Krumholz L."/>
        </authorList>
    </citation>
    <scope>NUCLEOTIDE SEQUENCE [LARGE SCALE GENOMIC DNA]</scope>
    <source>
        <strain evidence="3 4">SURF-1</strain>
    </source>
</reference>
<dbReference type="RefSeq" id="WP_256611603.1">
    <property type="nucleotide sequence ID" value="NZ_JANIBM010000021.1"/>
</dbReference>
<organism evidence="3 4">
    <name type="scientific">Methylomonas aurea</name>
    <dbReference type="NCBI Taxonomy" id="2952224"/>
    <lineage>
        <taxon>Bacteria</taxon>
        <taxon>Pseudomonadati</taxon>
        <taxon>Pseudomonadota</taxon>
        <taxon>Gammaproteobacteria</taxon>
        <taxon>Methylococcales</taxon>
        <taxon>Methylococcaceae</taxon>
        <taxon>Methylomonas</taxon>
    </lineage>
</organism>
<keyword evidence="2" id="KW-0378">Hydrolase</keyword>
<dbReference type="Proteomes" id="UP001524569">
    <property type="component" value="Unassembled WGS sequence"/>
</dbReference>
<dbReference type="InterPro" id="IPR050955">
    <property type="entry name" value="Plant_Biomass_Hydrol_Est"/>
</dbReference>
<evidence type="ECO:0000313" key="4">
    <source>
        <dbReference type="Proteomes" id="UP001524569"/>
    </source>
</evidence>
<dbReference type="PANTHER" id="PTHR43037">
    <property type="entry name" value="UNNAMED PRODUCT-RELATED"/>
    <property type="match status" value="1"/>
</dbReference>
<evidence type="ECO:0000256" key="1">
    <source>
        <dbReference type="ARBA" id="ARBA00022729"/>
    </source>
</evidence>
<dbReference type="EMBL" id="JANIBM010000021">
    <property type="protein sequence ID" value="MCQ8182313.1"/>
    <property type="molecule type" value="Genomic_DNA"/>
</dbReference>
<dbReference type="SUPFAM" id="SSF53474">
    <property type="entry name" value="alpha/beta-Hydrolases"/>
    <property type="match status" value="1"/>
</dbReference>
<comment type="caution">
    <text evidence="3">The sequence shown here is derived from an EMBL/GenBank/DDBJ whole genome shotgun (WGS) entry which is preliminary data.</text>
</comment>
<evidence type="ECO:0000313" key="3">
    <source>
        <dbReference type="EMBL" id="MCQ8182313.1"/>
    </source>
</evidence>
<gene>
    <name evidence="3" type="ORF">NP603_14425</name>
</gene>